<dbReference type="InterPro" id="IPR001576">
    <property type="entry name" value="Phosphoglycerate_kinase"/>
</dbReference>
<comment type="catalytic activity">
    <reaction evidence="1">
        <text>(2R)-3-phosphoglycerate + ATP = (2R)-3-phospho-glyceroyl phosphate + ADP</text>
        <dbReference type="Rhea" id="RHEA:14801"/>
        <dbReference type="ChEBI" id="CHEBI:30616"/>
        <dbReference type="ChEBI" id="CHEBI:57604"/>
        <dbReference type="ChEBI" id="CHEBI:58272"/>
        <dbReference type="ChEBI" id="CHEBI:456216"/>
        <dbReference type="EC" id="2.7.2.3"/>
    </reaction>
</comment>
<dbReference type="RefSeq" id="WP_260900681.1">
    <property type="nucleotide sequence ID" value="NZ_JAOCZP010000001.1"/>
</dbReference>
<evidence type="ECO:0000256" key="3">
    <source>
        <dbReference type="ARBA" id="ARBA00011245"/>
    </source>
</evidence>
<dbReference type="Proteomes" id="UP001320831">
    <property type="component" value="Unassembled WGS sequence"/>
</dbReference>
<evidence type="ECO:0000313" key="9">
    <source>
        <dbReference type="EMBL" id="MCT7374303.1"/>
    </source>
</evidence>
<dbReference type="Gene3D" id="3.40.50.1260">
    <property type="entry name" value="Phosphoglycerate kinase, N-terminal domain"/>
    <property type="match status" value="1"/>
</dbReference>
<keyword evidence="6" id="KW-0547">Nucleotide-binding</keyword>
<evidence type="ECO:0000256" key="5">
    <source>
        <dbReference type="ARBA" id="ARBA00022679"/>
    </source>
</evidence>
<organism evidence="9 10">
    <name type="scientific">Chelativorans salis</name>
    <dbReference type="NCBI Taxonomy" id="2978478"/>
    <lineage>
        <taxon>Bacteria</taxon>
        <taxon>Pseudomonadati</taxon>
        <taxon>Pseudomonadota</taxon>
        <taxon>Alphaproteobacteria</taxon>
        <taxon>Hyphomicrobiales</taxon>
        <taxon>Phyllobacteriaceae</taxon>
        <taxon>Chelativorans</taxon>
    </lineage>
</organism>
<proteinExistence type="inferred from homology"/>
<name>A0ABT2LIJ5_9HYPH</name>
<dbReference type="SUPFAM" id="SSF53748">
    <property type="entry name" value="Phosphoglycerate kinase"/>
    <property type="match status" value="1"/>
</dbReference>
<reference evidence="9 10" key="1">
    <citation type="submission" date="2022-09" db="EMBL/GenBank/DDBJ databases">
        <title>Chelativorans salina sp. nov., a novel slightly halophilic bacterium isolated from a saline lake sediment enrichment.</title>
        <authorList>
            <person name="Gao L."/>
            <person name="Fang B.-Z."/>
            <person name="Li W.-J."/>
        </authorList>
    </citation>
    <scope>NUCLEOTIDE SEQUENCE [LARGE SCALE GENOMIC DNA]</scope>
    <source>
        <strain evidence="9 10">EGI FJ00035</strain>
    </source>
</reference>
<evidence type="ECO:0000256" key="2">
    <source>
        <dbReference type="ARBA" id="ARBA00008982"/>
    </source>
</evidence>
<sequence length="169" mass="17395">MKHAQPAPADIAGLTVLVRAVLDCSNKDGLAGLLSGLADCNARVVVMSAIGAPGGEFNPTLSLKRFVSPLAQATGKSVHFVPDCVGAVAEIGVGMAPFGDLVLLENLAFHKGETSGDRTFAIRLSVLGDIYLDATEDMLDDVSASVSVLPSLMPGLAGVPVSRQPQKEV</sequence>
<evidence type="ECO:0000256" key="8">
    <source>
        <dbReference type="ARBA" id="ARBA00022840"/>
    </source>
</evidence>
<keyword evidence="8" id="KW-0067">ATP-binding</keyword>
<dbReference type="InterPro" id="IPR015824">
    <property type="entry name" value="Phosphoglycerate_kinase_N"/>
</dbReference>
<gene>
    <name evidence="9" type="primary">pgk</name>
    <name evidence="9" type="ORF">N5A92_04550</name>
</gene>
<dbReference type="Pfam" id="PF00162">
    <property type="entry name" value="PGK"/>
    <property type="match status" value="1"/>
</dbReference>
<keyword evidence="7 9" id="KW-0418">Kinase</keyword>
<evidence type="ECO:0000313" key="10">
    <source>
        <dbReference type="Proteomes" id="UP001320831"/>
    </source>
</evidence>
<dbReference type="GO" id="GO:0016301">
    <property type="term" value="F:kinase activity"/>
    <property type="evidence" value="ECO:0007669"/>
    <property type="project" value="UniProtKB-KW"/>
</dbReference>
<protein>
    <recommendedName>
        <fullName evidence="4">phosphoglycerate kinase</fullName>
        <ecNumber evidence="4">2.7.2.3</ecNumber>
    </recommendedName>
</protein>
<dbReference type="PANTHER" id="PTHR11406">
    <property type="entry name" value="PHOSPHOGLYCERATE KINASE"/>
    <property type="match status" value="1"/>
</dbReference>
<dbReference type="PANTHER" id="PTHR11406:SF23">
    <property type="entry name" value="PHOSPHOGLYCERATE KINASE 1, CHLOROPLASTIC-RELATED"/>
    <property type="match status" value="1"/>
</dbReference>
<keyword evidence="10" id="KW-1185">Reference proteome</keyword>
<comment type="subunit">
    <text evidence="3">Monomer.</text>
</comment>
<evidence type="ECO:0000256" key="1">
    <source>
        <dbReference type="ARBA" id="ARBA00000642"/>
    </source>
</evidence>
<evidence type="ECO:0000256" key="7">
    <source>
        <dbReference type="ARBA" id="ARBA00022777"/>
    </source>
</evidence>
<keyword evidence="5" id="KW-0808">Transferase</keyword>
<dbReference type="EC" id="2.7.2.3" evidence="4"/>
<dbReference type="InterPro" id="IPR036043">
    <property type="entry name" value="Phosphoglycerate_kinase_sf"/>
</dbReference>
<dbReference type="EMBL" id="JAOCZP010000001">
    <property type="protein sequence ID" value="MCT7374303.1"/>
    <property type="molecule type" value="Genomic_DNA"/>
</dbReference>
<comment type="similarity">
    <text evidence="2">Belongs to the phosphoglycerate kinase family.</text>
</comment>
<evidence type="ECO:0000256" key="4">
    <source>
        <dbReference type="ARBA" id="ARBA00013061"/>
    </source>
</evidence>
<comment type="caution">
    <text evidence="9">The sequence shown here is derived from an EMBL/GenBank/DDBJ whole genome shotgun (WGS) entry which is preliminary data.</text>
</comment>
<accession>A0ABT2LIJ5</accession>
<evidence type="ECO:0000256" key="6">
    <source>
        <dbReference type="ARBA" id="ARBA00022741"/>
    </source>
</evidence>